<feature type="transmembrane region" description="Helical" evidence="7">
    <location>
        <begin position="276"/>
        <end position="294"/>
    </location>
</feature>
<dbReference type="GO" id="GO:0055085">
    <property type="term" value="P:transmembrane transport"/>
    <property type="evidence" value="ECO:0007669"/>
    <property type="project" value="InterPro"/>
</dbReference>
<evidence type="ECO:0000256" key="2">
    <source>
        <dbReference type="ARBA" id="ARBA00022448"/>
    </source>
</evidence>
<proteinExistence type="predicted"/>
<feature type="transmembrane region" description="Helical" evidence="7">
    <location>
        <begin position="7"/>
        <end position="36"/>
    </location>
</feature>
<feature type="transmembrane region" description="Helical" evidence="7">
    <location>
        <begin position="400"/>
        <end position="420"/>
    </location>
</feature>
<evidence type="ECO:0000313" key="10">
    <source>
        <dbReference type="Proteomes" id="UP000190285"/>
    </source>
</evidence>
<evidence type="ECO:0000313" key="9">
    <source>
        <dbReference type="EMBL" id="SKC84577.1"/>
    </source>
</evidence>
<accession>A0A1T5M8L6</accession>
<evidence type="ECO:0000256" key="1">
    <source>
        <dbReference type="ARBA" id="ARBA00004141"/>
    </source>
</evidence>
<dbReference type="OrthoDB" id="9765532at2"/>
<dbReference type="Pfam" id="PF03600">
    <property type="entry name" value="CitMHS"/>
    <property type="match status" value="1"/>
</dbReference>
<name>A0A1T5M8L6_9FIRM</name>
<feature type="transmembrane region" description="Helical" evidence="7">
    <location>
        <begin position="176"/>
        <end position="199"/>
    </location>
</feature>
<evidence type="ECO:0000256" key="4">
    <source>
        <dbReference type="ARBA" id="ARBA00022737"/>
    </source>
</evidence>
<gene>
    <name evidence="9" type="ORF">SAMN02194393_04169</name>
</gene>
<dbReference type="RefSeq" id="WP_079494311.1">
    <property type="nucleotide sequence ID" value="NZ_FUZT01000011.1"/>
</dbReference>
<organism evidence="9 10">
    <name type="scientific">Maledivibacter halophilus</name>
    <dbReference type="NCBI Taxonomy" id="36842"/>
    <lineage>
        <taxon>Bacteria</taxon>
        <taxon>Bacillati</taxon>
        <taxon>Bacillota</taxon>
        <taxon>Clostridia</taxon>
        <taxon>Peptostreptococcales</taxon>
        <taxon>Caminicellaceae</taxon>
        <taxon>Maledivibacter</taxon>
    </lineage>
</organism>
<dbReference type="EMBL" id="FUZT01000011">
    <property type="protein sequence ID" value="SKC84577.1"/>
    <property type="molecule type" value="Genomic_DNA"/>
</dbReference>
<evidence type="ECO:0000256" key="7">
    <source>
        <dbReference type="SAM" id="Phobius"/>
    </source>
</evidence>
<sequence>MDQSTIAIIILVITMILVVIDRLPLAVTALFASVAMSIFGVQPLKDAYAYYGSKTVVFVGATMIICNGLFQTGAIQRLTHTLFGKLAKKSERGLVAAFSLFTGLITGFTTNSAIAATMVPVARSLAESSDGNVKAKHLLMPVGLMSTIGSPLSLSGSGAVALGAAMVIEAGTDMSYFHMAGIAIIMIVLGTLYFATIGYDIMKKSFDFEDPQFEASEEVSNHNIPRWKPVLTTLVFIIVIIGFITGTWDLAICSILGVLVLWATNAVNIKESLKTCNWNVIIVMAGVSSMANGLKVSGAGQVMADWIINLFGGETASVFVVMVALSIVGWFLSQFMSNTAANAIVVPMAISMAVALNINLLYFCAPIIIATSIAITTPLASPTTVIVMQGGFRFKDFVKVGVPLSIALLAVLFTLVPFFFAA</sequence>
<keyword evidence="2" id="KW-0813">Transport</keyword>
<keyword evidence="5 7" id="KW-1133">Transmembrane helix</keyword>
<feature type="transmembrane region" description="Helical" evidence="7">
    <location>
        <begin position="138"/>
        <end position="164"/>
    </location>
</feature>
<feature type="transmembrane region" description="Helical" evidence="7">
    <location>
        <begin position="339"/>
        <end position="361"/>
    </location>
</feature>
<dbReference type="AlphaFoldDB" id="A0A1T5M8L6"/>
<feature type="transmembrane region" description="Helical" evidence="7">
    <location>
        <begin position="234"/>
        <end position="264"/>
    </location>
</feature>
<keyword evidence="10" id="KW-1185">Reference proteome</keyword>
<dbReference type="PANTHER" id="PTHR43652:SF2">
    <property type="entry name" value="BASIC AMINO ACID ANTIPORTER YFCC-RELATED"/>
    <property type="match status" value="1"/>
</dbReference>
<feature type="transmembrane region" description="Helical" evidence="7">
    <location>
        <begin position="367"/>
        <end position="388"/>
    </location>
</feature>
<protein>
    <submittedName>
        <fullName evidence="9">Anion transporter</fullName>
    </submittedName>
</protein>
<feature type="transmembrane region" description="Helical" evidence="7">
    <location>
        <begin position="306"/>
        <end position="332"/>
    </location>
</feature>
<evidence type="ECO:0000256" key="3">
    <source>
        <dbReference type="ARBA" id="ARBA00022692"/>
    </source>
</evidence>
<keyword evidence="3 7" id="KW-0812">Transmembrane</keyword>
<comment type="subcellular location">
    <subcellularLocation>
        <location evidence="1">Membrane</location>
        <topology evidence="1">Multi-pass membrane protein</topology>
    </subcellularLocation>
</comment>
<dbReference type="Proteomes" id="UP000190285">
    <property type="component" value="Unassembled WGS sequence"/>
</dbReference>
<evidence type="ECO:0000259" key="8">
    <source>
        <dbReference type="Pfam" id="PF03600"/>
    </source>
</evidence>
<reference evidence="9 10" key="1">
    <citation type="submission" date="2017-02" db="EMBL/GenBank/DDBJ databases">
        <authorList>
            <person name="Peterson S.W."/>
        </authorList>
    </citation>
    <scope>NUCLEOTIDE SEQUENCE [LARGE SCALE GENOMIC DNA]</scope>
    <source>
        <strain evidence="9 10">M1</strain>
    </source>
</reference>
<feature type="transmembrane region" description="Helical" evidence="7">
    <location>
        <begin position="48"/>
        <end position="70"/>
    </location>
</feature>
<keyword evidence="6 7" id="KW-0472">Membrane</keyword>
<feature type="transmembrane region" description="Helical" evidence="7">
    <location>
        <begin position="94"/>
        <end position="118"/>
    </location>
</feature>
<dbReference type="PANTHER" id="PTHR43652">
    <property type="entry name" value="BASIC AMINO ACID ANTIPORTER YFCC-RELATED"/>
    <property type="match status" value="1"/>
</dbReference>
<dbReference type="InterPro" id="IPR051679">
    <property type="entry name" value="DASS-Related_Transporters"/>
</dbReference>
<dbReference type="InterPro" id="IPR004680">
    <property type="entry name" value="Cit_transptr-like_dom"/>
</dbReference>
<evidence type="ECO:0000256" key="6">
    <source>
        <dbReference type="ARBA" id="ARBA00023136"/>
    </source>
</evidence>
<feature type="domain" description="Citrate transporter-like" evidence="8">
    <location>
        <begin position="15"/>
        <end position="326"/>
    </location>
</feature>
<dbReference type="GO" id="GO:0005886">
    <property type="term" value="C:plasma membrane"/>
    <property type="evidence" value="ECO:0007669"/>
    <property type="project" value="TreeGrafter"/>
</dbReference>
<evidence type="ECO:0000256" key="5">
    <source>
        <dbReference type="ARBA" id="ARBA00022989"/>
    </source>
</evidence>
<keyword evidence="4" id="KW-0677">Repeat</keyword>
<dbReference type="STRING" id="36842.SAMN02194393_04169"/>